<dbReference type="EMBL" id="BSTJ01000005">
    <property type="protein sequence ID" value="GLY75978.1"/>
    <property type="molecule type" value="Genomic_DNA"/>
</dbReference>
<gene>
    <name evidence="2" type="ORF">Airi01_042450</name>
</gene>
<name>A0A9W6RHS5_9ACTN</name>
<dbReference type="InterPro" id="IPR016040">
    <property type="entry name" value="NAD(P)-bd_dom"/>
</dbReference>
<evidence type="ECO:0000259" key="1">
    <source>
        <dbReference type="Pfam" id="PF13460"/>
    </source>
</evidence>
<protein>
    <submittedName>
        <fullName evidence="2">Nucleotide-diphosphate-sugar epimerase</fullName>
    </submittedName>
</protein>
<evidence type="ECO:0000313" key="2">
    <source>
        <dbReference type="EMBL" id="GLY75978.1"/>
    </source>
</evidence>
<proteinExistence type="predicted"/>
<sequence>MFDVRGDARPARSRLRASSLRAGAVRTLADMADEPGLILVTGAGGGIGGVGRTVVEALAAHGRPVRAMAHHDDPRATRLRGVGADVVVGDLTNPADVARALDGVSRMFFSLSVSPAYLEAAATVATVGRALGSLDALVAMSQMTVSQMDAFSTEESRQQRLHWLSDQVLNWSGLPVVHVRPTAFLDNPLFTTLVARSVAEDGVLRLPFGDGRTSPVSAEDVARVVTAVLEDPQPHLGQVLELTGPRSQDMNGVAGEFSRALGRPVTYEDVPLEEWIERVLRPAGLPPHVEQHIVTMARLHRENRYDRATHTVELVTGRPAATVEEFVARHAALYA</sequence>
<dbReference type="InterPro" id="IPR036291">
    <property type="entry name" value="NAD(P)-bd_dom_sf"/>
</dbReference>
<dbReference type="SUPFAM" id="SSF51735">
    <property type="entry name" value="NAD(P)-binding Rossmann-fold domains"/>
    <property type="match status" value="1"/>
</dbReference>
<dbReference type="Gene3D" id="3.90.25.10">
    <property type="entry name" value="UDP-galactose 4-epimerase, domain 1"/>
    <property type="match status" value="1"/>
</dbReference>
<dbReference type="PANTHER" id="PTHR43162">
    <property type="match status" value="1"/>
</dbReference>
<dbReference type="Gene3D" id="3.40.50.720">
    <property type="entry name" value="NAD(P)-binding Rossmann-like Domain"/>
    <property type="match status" value="1"/>
</dbReference>
<evidence type="ECO:0000313" key="3">
    <source>
        <dbReference type="Proteomes" id="UP001165135"/>
    </source>
</evidence>
<dbReference type="InterPro" id="IPR051604">
    <property type="entry name" value="Ergot_Alk_Oxidoreductase"/>
</dbReference>
<dbReference type="Pfam" id="PF13460">
    <property type="entry name" value="NAD_binding_10"/>
    <property type="match status" value="1"/>
</dbReference>
<reference evidence="2" key="1">
    <citation type="submission" date="2023-03" db="EMBL/GenBank/DDBJ databases">
        <title>Actinoallomurus iriomotensis NBRC 103681.</title>
        <authorList>
            <person name="Ichikawa N."/>
            <person name="Sato H."/>
            <person name="Tonouchi N."/>
        </authorList>
    </citation>
    <scope>NUCLEOTIDE SEQUENCE</scope>
    <source>
        <strain evidence="2">NBRC 103681</strain>
    </source>
</reference>
<accession>A0A9W6RHS5</accession>
<organism evidence="2 3">
    <name type="scientific">Actinoallomurus iriomotensis</name>
    <dbReference type="NCBI Taxonomy" id="478107"/>
    <lineage>
        <taxon>Bacteria</taxon>
        <taxon>Bacillati</taxon>
        <taxon>Actinomycetota</taxon>
        <taxon>Actinomycetes</taxon>
        <taxon>Streptosporangiales</taxon>
        <taxon>Thermomonosporaceae</taxon>
        <taxon>Actinoallomurus</taxon>
    </lineage>
</organism>
<dbReference type="Proteomes" id="UP001165135">
    <property type="component" value="Unassembled WGS sequence"/>
</dbReference>
<feature type="domain" description="NAD(P)-binding" evidence="1">
    <location>
        <begin position="45"/>
        <end position="232"/>
    </location>
</feature>
<dbReference type="PANTHER" id="PTHR43162:SF1">
    <property type="entry name" value="PRESTALK A DIFFERENTIATION PROTEIN A"/>
    <property type="match status" value="1"/>
</dbReference>
<comment type="caution">
    <text evidence="2">The sequence shown here is derived from an EMBL/GenBank/DDBJ whole genome shotgun (WGS) entry which is preliminary data.</text>
</comment>
<dbReference type="AlphaFoldDB" id="A0A9W6RHS5"/>